<feature type="compositionally biased region" description="Basic and acidic residues" evidence="1">
    <location>
        <begin position="131"/>
        <end position="142"/>
    </location>
</feature>
<dbReference type="EMBL" id="JAAQHG020000013">
    <property type="protein sequence ID" value="KAL1586607.1"/>
    <property type="molecule type" value="Genomic_DNA"/>
</dbReference>
<dbReference type="GeneID" id="96005984"/>
<organism evidence="2 3">
    <name type="scientific">Cladosporium halotolerans</name>
    <dbReference type="NCBI Taxonomy" id="1052096"/>
    <lineage>
        <taxon>Eukaryota</taxon>
        <taxon>Fungi</taxon>
        <taxon>Dikarya</taxon>
        <taxon>Ascomycota</taxon>
        <taxon>Pezizomycotina</taxon>
        <taxon>Dothideomycetes</taxon>
        <taxon>Dothideomycetidae</taxon>
        <taxon>Cladosporiales</taxon>
        <taxon>Cladosporiaceae</taxon>
        <taxon>Cladosporium</taxon>
    </lineage>
</organism>
<evidence type="ECO:0000256" key="1">
    <source>
        <dbReference type="SAM" id="MobiDB-lite"/>
    </source>
</evidence>
<evidence type="ECO:0000313" key="2">
    <source>
        <dbReference type="EMBL" id="KAL1586607.1"/>
    </source>
</evidence>
<evidence type="ECO:0000313" key="3">
    <source>
        <dbReference type="Proteomes" id="UP000803884"/>
    </source>
</evidence>
<reference evidence="2 3" key="1">
    <citation type="journal article" date="2020" name="Microbiol. Resour. Announc.">
        <title>Draft Genome Sequence of a Cladosporium Species Isolated from the Mesophotic Ascidian Didemnum maculosum.</title>
        <authorList>
            <person name="Gioti A."/>
            <person name="Siaperas R."/>
            <person name="Nikolaivits E."/>
            <person name="Le Goff G."/>
            <person name="Ouazzani J."/>
            <person name="Kotoulas G."/>
            <person name="Topakas E."/>
        </authorList>
    </citation>
    <scope>NUCLEOTIDE SEQUENCE [LARGE SCALE GENOMIC DNA]</scope>
    <source>
        <strain evidence="2 3">TM138-S3</strain>
    </source>
</reference>
<keyword evidence="3" id="KW-1185">Reference proteome</keyword>
<name>A0AB34KR39_9PEZI</name>
<proteinExistence type="predicted"/>
<feature type="region of interest" description="Disordered" evidence="1">
    <location>
        <begin position="1"/>
        <end position="142"/>
    </location>
</feature>
<accession>A0AB34KR39</accession>
<comment type="caution">
    <text evidence="2">The sequence shown here is derived from an EMBL/GenBank/DDBJ whole genome shotgun (WGS) entry which is preliminary data.</text>
</comment>
<sequence>MARHRTAPTTTTARKPGLLSRLGGRKKTQPARVTESTSTNPITGTTTTTRKTTTHPNGIGSHGHGGRGPLASTKGTSTGAHGPATTGRSKGMATQRRKPSMGDKMSGAVMKLRGSLTGKSGVKAAGTRRMHGTDGKGTHRVY</sequence>
<dbReference type="RefSeq" id="XP_069229712.1">
    <property type="nucleotide sequence ID" value="XM_069373146.1"/>
</dbReference>
<dbReference type="Proteomes" id="UP000803884">
    <property type="component" value="Unassembled WGS sequence"/>
</dbReference>
<protein>
    <submittedName>
        <fullName evidence="2">Uncharacterized protein</fullName>
    </submittedName>
</protein>
<dbReference type="AlphaFoldDB" id="A0AB34KR39"/>
<gene>
    <name evidence="2" type="ORF">WHR41_04540</name>
</gene>
<feature type="compositionally biased region" description="Low complexity" evidence="1">
    <location>
        <begin position="34"/>
        <end position="59"/>
    </location>
</feature>